<dbReference type="EMBL" id="JAUSSU010000016">
    <property type="protein sequence ID" value="MDQ0116195.1"/>
    <property type="molecule type" value="Genomic_DNA"/>
</dbReference>
<accession>A0ABT9U979</accession>
<dbReference type="Pfam" id="PF00386">
    <property type="entry name" value="C1q"/>
    <property type="match status" value="1"/>
</dbReference>
<evidence type="ECO:0000313" key="2">
    <source>
        <dbReference type="EMBL" id="MDQ0116195.1"/>
    </source>
</evidence>
<dbReference type="RefSeq" id="WP_307208234.1">
    <property type="nucleotide sequence ID" value="NZ_JAUSSU010000016.1"/>
</dbReference>
<evidence type="ECO:0000259" key="1">
    <source>
        <dbReference type="Pfam" id="PF00386"/>
    </source>
</evidence>
<evidence type="ECO:0000313" key="3">
    <source>
        <dbReference type="Proteomes" id="UP001229346"/>
    </source>
</evidence>
<organism evidence="2 3">
    <name type="scientific">Paenibacillus harenae</name>
    <dbReference type="NCBI Taxonomy" id="306543"/>
    <lineage>
        <taxon>Bacteria</taxon>
        <taxon>Bacillati</taxon>
        <taxon>Bacillota</taxon>
        <taxon>Bacilli</taxon>
        <taxon>Bacillales</taxon>
        <taxon>Paenibacillaceae</taxon>
        <taxon>Paenibacillus</taxon>
    </lineage>
</organism>
<comment type="caution">
    <text evidence="2">The sequence shown here is derived from an EMBL/GenBank/DDBJ whole genome shotgun (WGS) entry which is preliminary data.</text>
</comment>
<dbReference type="InterPro" id="IPR008983">
    <property type="entry name" value="Tumour_necrosis_fac-like_dom"/>
</dbReference>
<gene>
    <name evidence="2" type="ORF">J2T15_005671</name>
</gene>
<dbReference type="Proteomes" id="UP001229346">
    <property type="component" value="Unassembled WGS sequence"/>
</dbReference>
<reference evidence="2 3" key="1">
    <citation type="submission" date="2023-07" db="EMBL/GenBank/DDBJ databases">
        <title>Sorghum-associated microbial communities from plants grown in Nebraska, USA.</title>
        <authorList>
            <person name="Schachtman D."/>
        </authorList>
    </citation>
    <scope>NUCLEOTIDE SEQUENCE [LARGE SCALE GENOMIC DNA]</scope>
    <source>
        <strain evidence="2 3">CC482</strain>
    </source>
</reference>
<keyword evidence="3" id="KW-1185">Reference proteome</keyword>
<dbReference type="Gene3D" id="2.60.120.40">
    <property type="match status" value="1"/>
</dbReference>
<dbReference type="SUPFAM" id="SSF49842">
    <property type="entry name" value="TNF-like"/>
    <property type="match status" value="1"/>
</dbReference>
<proteinExistence type="predicted"/>
<sequence>MVVKRIGVQKSGTAKGVRKPCKKVFKSAFRAIANRNQPVGTIVSPIVLFGIEKFDLGNEFNPVTSTFIPKQSGTYRFFSSVVFTKTTTETFDIFLQITVNGIVSSIIGEISVSSETVIVTASGSLNLRSGDKVNVSLASNGVGIIKKGFRTRFAGKRIR</sequence>
<dbReference type="InterPro" id="IPR001073">
    <property type="entry name" value="C1q_dom"/>
</dbReference>
<feature type="domain" description="C1q" evidence="1">
    <location>
        <begin position="28"/>
        <end position="155"/>
    </location>
</feature>
<name>A0ABT9U979_PAEHA</name>
<protein>
    <recommendedName>
        <fullName evidence="1">C1q domain-containing protein</fullName>
    </recommendedName>
</protein>